<evidence type="ECO:0000256" key="6">
    <source>
        <dbReference type="ARBA" id="ARBA00023136"/>
    </source>
</evidence>
<comment type="caution">
    <text evidence="7">The sequence shown here is derived from an EMBL/GenBank/DDBJ whole genome shotgun (WGS) entry which is preliminary data.</text>
</comment>
<dbReference type="PANTHER" id="PTHR37316:SF3">
    <property type="entry name" value="TEICHOIC ACID GLYCEROL-PHOSPHATE TRANSFERASE"/>
    <property type="match status" value="1"/>
</dbReference>
<dbReference type="Gene3D" id="3.40.50.12580">
    <property type="match status" value="1"/>
</dbReference>
<accession>A0A081Q223</accession>
<evidence type="ECO:0000256" key="2">
    <source>
        <dbReference type="ARBA" id="ARBA00010488"/>
    </source>
</evidence>
<evidence type="ECO:0000256" key="5">
    <source>
        <dbReference type="ARBA" id="ARBA00022944"/>
    </source>
</evidence>
<organism evidence="7 8">
    <name type="scientific">Streptococcus mitis</name>
    <dbReference type="NCBI Taxonomy" id="28037"/>
    <lineage>
        <taxon>Bacteria</taxon>
        <taxon>Bacillati</taxon>
        <taxon>Bacillota</taxon>
        <taxon>Bacilli</taxon>
        <taxon>Lactobacillales</taxon>
        <taxon>Streptococcaceae</taxon>
        <taxon>Streptococcus</taxon>
        <taxon>Streptococcus mitis group</taxon>
    </lineage>
</organism>
<dbReference type="EMBL" id="JYGQ01000001">
    <property type="protein sequence ID" value="KJQ73104.1"/>
    <property type="molecule type" value="Genomic_DNA"/>
</dbReference>
<dbReference type="PANTHER" id="PTHR37316">
    <property type="entry name" value="TEICHOIC ACID GLYCEROL-PHOSPHATE PRIMASE"/>
    <property type="match status" value="1"/>
</dbReference>
<dbReference type="GO" id="GO:0019350">
    <property type="term" value="P:teichoic acid biosynthetic process"/>
    <property type="evidence" value="ECO:0007669"/>
    <property type="project" value="UniProtKB-KW"/>
</dbReference>
<dbReference type="SUPFAM" id="SSF53756">
    <property type="entry name" value="UDP-Glycosyltransferase/glycogen phosphorylase"/>
    <property type="match status" value="1"/>
</dbReference>
<dbReference type="RefSeq" id="WP_033686960.1">
    <property type="nucleotide sequence ID" value="NZ_JYGQ01000001.1"/>
</dbReference>
<dbReference type="GO" id="GO:0047355">
    <property type="term" value="F:CDP-glycerol glycerophosphotransferase activity"/>
    <property type="evidence" value="ECO:0007669"/>
    <property type="project" value="InterPro"/>
</dbReference>
<dbReference type="AlphaFoldDB" id="A0A081Q223"/>
<comment type="similarity">
    <text evidence="2">Belongs to the CDP-glycerol glycerophosphotransferase family.</text>
</comment>
<dbReference type="EC" id="2.7.8.-" evidence="7"/>
<evidence type="ECO:0000313" key="7">
    <source>
        <dbReference type="EMBL" id="KJQ73104.1"/>
    </source>
</evidence>
<protein>
    <submittedName>
        <fullName evidence="7">Putative CDP-glycerol:glycerophosphate glycerophosphotransferase</fullName>
        <ecNumber evidence="7">2.7.8.-</ecNumber>
    </submittedName>
</protein>
<evidence type="ECO:0000313" key="8">
    <source>
        <dbReference type="Proteomes" id="UP000033415"/>
    </source>
</evidence>
<evidence type="ECO:0000256" key="1">
    <source>
        <dbReference type="ARBA" id="ARBA00004202"/>
    </source>
</evidence>
<dbReference type="Proteomes" id="UP000033415">
    <property type="component" value="Unassembled WGS sequence"/>
</dbReference>
<keyword evidence="5" id="KW-0777">Teichoic acid biosynthesis</keyword>
<dbReference type="InterPro" id="IPR051612">
    <property type="entry name" value="Teichoic_Acid_Biosynth"/>
</dbReference>
<dbReference type="InterPro" id="IPR043148">
    <property type="entry name" value="TagF_C"/>
</dbReference>
<dbReference type="Pfam" id="PF04464">
    <property type="entry name" value="Glyphos_transf"/>
    <property type="match status" value="1"/>
</dbReference>
<dbReference type="Gene3D" id="3.40.50.11820">
    <property type="match status" value="1"/>
</dbReference>
<proteinExistence type="inferred from homology"/>
<evidence type="ECO:0000256" key="3">
    <source>
        <dbReference type="ARBA" id="ARBA00022475"/>
    </source>
</evidence>
<dbReference type="InterPro" id="IPR043149">
    <property type="entry name" value="TagF_N"/>
</dbReference>
<keyword evidence="4 7" id="KW-0808">Transferase</keyword>
<reference evidence="7 8" key="1">
    <citation type="submission" date="2015-02" db="EMBL/GenBank/DDBJ databases">
        <title>Evolution of amylase-binding proteins of oral streptococcal species.</title>
        <authorList>
            <person name="Haase E.M."/>
        </authorList>
    </citation>
    <scope>NUCLEOTIDE SEQUENCE [LARGE SCALE GENOMIC DNA]</scope>
    <source>
        <strain evidence="7 8">SK137</strain>
    </source>
</reference>
<name>A0A081Q223_STRMT</name>
<dbReference type="InterPro" id="IPR007554">
    <property type="entry name" value="Glycerophosphate_synth"/>
</dbReference>
<sequence length="369" mass="43982">MINYLKPLLFKVSDFTYKINKIIPKKRNRIVLYSNWGFRDNLRTLYHYLVDNGYQETYEIVCASNDFYHLEKEKNVKYVSIYRGFFYFLISKYFFYSFGKYPIKPAPKQMVVNLWHGMPLKKIGNLEVGMEKIDYNFFTKLVSSSELFTPIMKAAFNAKDEQMLLVGNIRNDELFKEKKENKIIWMPTYRNSKNYHDSQAALIFSLEEEDFQNIEELLSNYGYQLYIKLHPLEESQLKFEMNYSTIHLLTEEIISEQYETLYTFLGTTSALITDYSSVFLDYYLLNRPVAFTINDYEEYKDKRGFVFEDIKSLMVGSVIRDSHDLLEFLESVMRSEDPYIDERKIVNNKVNAIQKDFTKTLLDEIGLRK</sequence>
<keyword evidence="3" id="KW-1003">Cell membrane</keyword>
<comment type="subcellular location">
    <subcellularLocation>
        <location evidence="1">Cell membrane</location>
        <topology evidence="1">Peripheral membrane protein</topology>
    </subcellularLocation>
</comment>
<evidence type="ECO:0000256" key="4">
    <source>
        <dbReference type="ARBA" id="ARBA00022679"/>
    </source>
</evidence>
<dbReference type="PATRIC" id="fig|28037.100.peg.1056"/>
<dbReference type="GO" id="GO:0005886">
    <property type="term" value="C:plasma membrane"/>
    <property type="evidence" value="ECO:0007669"/>
    <property type="project" value="UniProtKB-SubCell"/>
</dbReference>
<gene>
    <name evidence="7" type="primary">tagB</name>
    <name evidence="7" type="ORF">TZ91_00707</name>
</gene>
<keyword evidence="6" id="KW-0472">Membrane</keyword>